<dbReference type="PROSITE" id="PS50003">
    <property type="entry name" value="PH_DOMAIN"/>
    <property type="match status" value="1"/>
</dbReference>
<organism evidence="5 6">
    <name type="scientific">Vulpes vulpes</name>
    <name type="common">Red fox</name>
    <dbReference type="NCBI Taxonomy" id="9627"/>
    <lineage>
        <taxon>Eukaryota</taxon>
        <taxon>Metazoa</taxon>
        <taxon>Chordata</taxon>
        <taxon>Craniata</taxon>
        <taxon>Vertebrata</taxon>
        <taxon>Euteleostomi</taxon>
        <taxon>Mammalia</taxon>
        <taxon>Eutheria</taxon>
        <taxon>Laurasiatheria</taxon>
        <taxon>Carnivora</taxon>
        <taxon>Caniformia</taxon>
        <taxon>Canidae</taxon>
        <taxon>Vulpes</taxon>
    </lineage>
</organism>
<dbReference type="GeneID" id="112913694"/>
<dbReference type="PANTHER" id="PTHR12156:SF21">
    <property type="entry name" value="PLECKSTRIN HOMOLOGY-LIKE DOMAIN FAMILY B MEMBER 2"/>
    <property type="match status" value="1"/>
</dbReference>
<feature type="compositionally biased region" description="Low complexity" evidence="3">
    <location>
        <begin position="338"/>
        <end position="351"/>
    </location>
</feature>
<evidence type="ECO:0000313" key="5">
    <source>
        <dbReference type="Proteomes" id="UP001652641"/>
    </source>
</evidence>
<evidence type="ECO:0000259" key="4">
    <source>
        <dbReference type="PROSITE" id="PS50003"/>
    </source>
</evidence>
<feature type="region of interest" description="Disordered" evidence="3">
    <location>
        <begin position="37"/>
        <end position="411"/>
    </location>
</feature>
<feature type="compositionally biased region" description="Basic residues" evidence="3">
    <location>
        <begin position="235"/>
        <end position="252"/>
    </location>
</feature>
<reference evidence="5" key="1">
    <citation type="submission" date="2025-05" db="UniProtKB">
        <authorList>
            <consortium name="RefSeq"/>
        </authorList>
    </citation>
    <scope>NUCLEOTIDE SEQUENCE [LARGE SCALE GENOMIC DNA]</scope>
</reference>
<protein>
    <submittedName>
        <fullName evidence="6">Pleckstrin homology-like domain family B member 2 isoform X1</fullName>
    </submittedName>
</protein>
<feature type="domain" description="PH" evidence="4">
    <location>
        <begin position="1139"/>
        <end position="1242"/>
    </location>
</feature>
<name>A0ABM4XL81_VULVU</name>
<dbReference type="InterPro" id="IPR011993">
    <property type="entry name" value="PH-like_dom_sf"/>
</dbReference>
<evidence type="ECO:0000256" key="3">
    <source>
        <dbReference type="SAM" id="MobiDB-lite"/>
    </source>
</evidence>
<reference evidence="6" key="2">
    <citation type="submission" date="2025-08" db="UniProtKB">
        <authorList>
            <consortium name="RefSeq"/>
        </authorList>
    </citation>
    <scope>IDENTIFICATION</scope>
    <source>
        <tissue evidence="6">Cell line</tissue>
    </source>
</reference>
<evidence type="ECO:0000256" key="2">
    <source>
        <dbReference type="SAM" id="Coils"/>
    </source>
</evidence>
<dbReference type="SUPFAM" id="SSF50729">
    <property type="entry name" value="PH domain-like"/>
    <property type="match status" value="1"/>
</dbReference>
<gene>
    <name evidence="6" type="primary">PHLDB2</name>
</gene>
<evidence type="ECO:0000313" key="6">
    <source>
        <dbReference type="RefSeq" id="XP_072578795.1"/>
    </source>
</evidence>
<dbReference type="CDD" id="cd14673">
    <property type="entry name" value="PH_PHLDB1_2"/>
    <property type="match status" value="1"/>
</dbReference>
<dbReference type="RefSeq" id="XP_072578795.1">
    <property type="nucleotide sequence ID" value="XM_072722694.1"/>
</dbReference>
<proteinExistence type="predicted"/>
<feature type="coiled-coil region" evidence="2">
    <location>
        <begin position="714"/>
        <end position="784"/>
    </location>
</feature>
<dbReference type="Pfam" id="PF00169">
    <property type="entry name" value="PH"/>
    <property type="match status" value="1"/>
</dbReference>
<sequence length="1249" mass="140050">MEEDNTQREDPKQEGADEVHVDSSKTMAELSHVQKQLDLQNGSLEAGFGANSPDDDDDDDDRSQTTMESLSPRKYSSSLRFKANGDYSGSYLTLSQPLPARRSPSPLGSGARSSPSLARGPGARPPAPPLGACAPGRPDPERPLRLADRPPYCKYSPRNKSHDNVCLLGGLEARRASGPPLAPWSGGAPAGPGSGAASVPSSPKQARRVGLQDAAGLQPRPGRPREPPPEAAAPRARRGHMGAHSRSLPRLHRAADGPTPPLSLPPRGAPGGPRRTRPADRELPPRCTELDGYLNFSSRSAGPAPYRPSAAEGAPYASSTLSIPASPRVARKMLLASAAPERPGGAPPARRNLSWGSAELGEADPDPDPDLDPGPGPGPDGLRQAAGTPQPALRERKSSISSISGREDLMDYHRRQREERLREQEMERLERQRLETILSLCAEYTKPDSRLSTGTSVADVQKINKELEKLQLSDEESVFEEAMVSPDTRYRCHQKASLHDADLPVFGSIGQSSASLLSPRSIRNDDLLRDFTSAFLKTSSESAYLSILPKTPEGINEEQRIQELAAMEETRITILNNLEELEQKIKDINDQMDESSRELDMECALLDGEQKSETTELMKEKEILDHLNRKIAELEKNIVGEKTKEKVKLDAEREKLERLQELYSEQKTQLDNCPESMREQLQQQLKRDADLLDVESKHFEDLEFQQLERESRLDEEKENLTQQLLREVAEYQRNIVTRKEKISALKKQANHIVQQAQREQDHFVKEKNNLIMMLQREKENLCNLEKKYSSLSGGKGFPVNPSTLKEGYISVNEFNEPCVNSTNLSPSTQFPADADAVATGPTTAVLVSQPQNKEHFRSLEERKKQHKEGLYLSDTLPRKKTTPSISPHFSSATMGRSTTPKAHLPLGQSNSCGSVLPHSLATMTKDSDSRRMLRGRMNFSAGAISNSKSSSIKGYNHQQMSEGQRQKSEFYNRTASESNVYLNSFHYPDHSYKDQAFDTLSLDSSDSMETSISACSPDNISSASTSNIARIEEMERLLKQAHAEKTRLLESREREMEAKKRALEEEKRRRELLEKRLQEETSQRQKLIEKEVKIREKQRAQARPLTRYLPVRKEDFDLRSHVETAGHNIDTCYHVSITEKTCRGFLIKMGGKIKTWKKRWFVFDRNKRTFSYYADKHEAKLKGVIYFQAIEEVYYDHLKNANKSPNPLLTFSVKTHDRIYYMVAPSPEAMRIWMDVIVTGAEGYTHFLL</sequence>
<feature type="compositionally biased region" description="Acidic residues" evidence="3">
    <location>
        <begin position="361"/>
        <end position="371"/>
    </location>
</feature>
<dbReference type="Proteomes" id="UP001652641">
    <property type="component" value="Chromosome 1"/>
</dbReference>
<dbReference type="InterPro" id="IPR037810">
    <property type="entry name" value="PHLDB1/2/3_PH"/>
</dbReference>
<feature type="compositionally biased region" description="Basic and acidic residues" evidence="3">
    <location>
        <begin position="138"/>
        <end position="148"/>
    </location>
</feature>
<feature type="compositionally biased region" description="Low complexity" evidence="3">
    <location>
        <begin position="176"/>
        <end position="187"/>
    </location>
</feature>
<accession>A0ABM4XL81</accession>
<feature type="region of interest" description="Disordered" evidence="3">
    <location>
        <begin position="1"/>
        <end position="24"/>
    </location>
</feature>
<feature type="compositionally biased region" description="Pro residues" evidence="3">
    <location>
        <begin position="258"/>
        <end position="268"/>
    </location>
</feature>
<feature type="compositionally biased region" description="Basic and acidic residues" evidence="3">
    <location>
        <begin position="1"/>
        <end position="23"/>
    </location>
</feature>
<feature type="compositionally biased region" description="Polar residues" evidence="3">
    <location>
        <begin position="882"/>
        <end position="899"/>
    </location>
</feature>
<keyword evidence="5" id="KW-1185">Reference proteome</keyword>
<dbReference type="InterPro" id="IPR001849">
    <property type="entry name" value="PH_domain"/>
</dbReference>
<dbReference type="PANTHER" id="PTHR12156">
    <property type="entry name" value="PLECKSTRIN HOMOLOGY-LIKE DOMAIN, FAMILY B, MEMBER 3"/>
    <property type="match status" value="1"/>
</dbReference>
<evidence type="ECO:0000256" key="1">
    <source>
        <dbReference type="ARBA" id="ARBA00023054"/>
    </source>
</evidence>
<keyword evidence="1 2" id="KW-0175">Coiled coil</keyword>
<feature type="coiled-coil region" evidence="2">
    <location>
        <begin position="564"/>
        <end position="669"/>
    </location>
</feature>
<feature type="compositionally biased region" description="Polar residues" evidence="3">
    <location>
        <begin position="64"/>
        <end position="79"/>
    </location>
</feature>
<dbReference type="InterPro" id="IPR052212">
    <property type="entry name" value="PH-like_domain"/>
</dbReference>
<dbReference type="Gene3D" id="2.30.29.30">
    <property type="entry name" value="Pleckstrin-homology domain (PH domain)/Phosphotyrosine-binding domain (PTB)"/>
    <property type="match status" value="1"/>
</dbReference>
<feature type="coiled-coil region" evidence="2">
    <location>
        <begin position="1031"/>
        <end position="1090"/>
    </location>
</feature>
<dbReference type="SMART" id="SM00233">
    <property type="entry name" value="PH"/>
    <property type="match status" value="1"/>
</dbReference>
<feature type="region of interest" description="Disordered" evidence="3">
    <location>
        <begin position="876"/>
        <end position="899"/>
    </location>
</feature>